<organism evidence="1 2">
    <name type="scientific">Streptomyces camelliae</name>
    <dbReference type="NCBI Taxonomy" id="3004093"/>
    <lineage>
        <taxon>Bacteria</taxon>
        <taxon>Bacillati</taxon>
        <taxon>Actinomycetota</taxon>
        <taxon>Actinomycetes</taxon>
        <taxon>Kitasatosporales</taxon>
        <taxon>Streptomycetaceae</taxon>
        <taxon>Streptomyces</taxon>
    </lineage>
</organism>
<dbReference type="RefSeq" id="WP_270085184.1">
    <property type="nucleotide sequence ID" value="NZ_CP115300.1"/>
</dbReference>
<evidence type="ECO:0000313" key="2">
    <source>
        <dbReference type="Proteomes" id="UP001212326"/>
    </source>
</evidence>
<evidence type="ECO:0008006" key="3">
    <source>
        <dbReference type="Google" id="ProtNLM"/>
    </source>
</evidence>
<gene>
    <name evidence="1" type="ORF">O1G22_36385</name>
</gene>
<keyword evidence="2" id="KW-1185">Reference proteome</keyword>
<proteinExistence type="predicted"/>
<evidence type="ECO:0000313" key="1">
    <source>
        <dbReference type="EMBL" id="WBO67912.1"/>
    </source>
</evidence>
<sequence>MSRDPDGLLDLLPDWYRIRDARSGEPLRALLAVISEQIDLIRTSVEQSYDDWFVETAADWVLPYLGDLVGYQVLPGYQDMLSTDPGLAARLAPRRDVADTVAGRRRKGTLAVLEEISASTADWPARAVEFSRLLATTQPVRLLRADETSADHRRLRRGRLADLRDGAALDLLGSPFETSARTADVRRAAATRRQGGVTPAGVGLFVWRLKPYAISRGPAYCLDRARNHYTFSILGNDTPLVTLPEPEPSVTHIATIDNVPGYITRRQLTSRLSDFYGPGKSFAIWRDDDFTPVPLSDIVVADLSGWHYRPRYGQVAVDPELGRIAFGARSAPTRGVWASYHHAFSDDMGGGQYPRDRVTPPEAAVYRVGPGRRFERITDAYEQWRTDKSEGRAGAEAIIQITHSGAYQEQLDFALDPEDRLELRAAEGTRPVIRLLDWYGNRPDALNIRGTGSGSRGVPGGRMVLDGLLITGRGVNVTGPLGELVIRHCTLVPGWSLTDRCAPHSPEEPSLVLDRTTACVQIERSILGTIQVVGDEVDDDPLPIHITDSILDATASDLEALSAPDCRHAHAVLHAYRTTVIGEVHTHAVDIAEDCVFTGRMNVARRSVGCLRFSYVPPGSRTPRRYRCQPDLVRETVQELVESGRLPQADAPALAAAESDRVRPRFTSLRYGTPAYAQLARGCAPEIARGAADRSEQGAFHDLFQPQRTDNLRARLAEFAPAGTDAGVFFVT</sequence>
<dbReference type="Proteomes" id="UP001212326">
    <property type="component" value="Chromosome"/>
</dbReference>
<dbReference type="EMBL" id="CP115300">
    <property type="protein sequence ID" value="WBO67912.1"/>
    <property type="molecule type" value="Genomic_DNA"/>
</dbReference>
<protein>
    <recommendedName>
        <fullName evidence="3">Baseplate protein J-like domain-containing protein</fullName>
    </recommendedName>
</protein>
<reference evidence="1 2" key="1">
    <citation type="submission" date="2022-12" db="EMBL/GenBank/DDBJ databases">
        <authorList>
            <person name="Mo P."/>
        </authorList>
    </citation>
    <scope>NUCLEOTIDE SEQUENCE [LARGE SCALE GENOMIC DNA]</scope>
    <source>
        <strain evidence="1 2">HUAS 2-6</strain>
    </source>
</reference>
<name>A0ABY7PBZ6_9ACTN</name>
<accession>A0ABY7PBZ6</accession>